<sequence>MSGKSVESPKRKMNILLNKLEKRRKKIKKIVDTRSSKGRKSRFITIPKLVNFHPAKPEIKWMHERRNELFKSLFL</sequence>
<dbReference type="PANTHER" id="PTHR15565">
    <property type="entry name" value="AATF PROTEIN APOPTOSIS ANTAGONIZING TRANSCRIPTION FACTOR"/>
    <property type="match status" value="1"/>
</dbReference>
<reference evidence="3" key="1">
    <citation type="submission" date="2022-11" db="UniProtKB">
        <authorList>
            <consortium name="WormBaseParasite"/>
        </authorList>
    </citation>
    <scope>IDENTIFICATION</scope>
</reference>
<feature type="domain" description="Apoptosis-antagonizing transcription factor C-terminal" evidence="1">
    <location>
        <begin position="12"/>
        <end position="74"/>
    </location>
</feature>
<name>A0A914D8J9_9BILA</name>
<dbReference type="Proteomes" id="UP000887540">
    <property type="component" value="Unplaced"/>
</dbReference>
<dbReference type="WBParaSite" id="ACRNAN_scaffold19836.g26046.t1">
    <property type="protein sequence ID" value="ACRNAN_scaffold19836.g26046.t1"/>
    <property type="gene ID" value="ACRNAN_scaffold19836.g26046"/>
</dbReference>
<dbReference type="GO" id="GO:0006357">
    <property type="term" value="P:regulation of transcription by RNA polymerase II"/>
    <property type="evidence" value="ECO:0007669"/>
    <property type="project" value="TreeGrafter"/>
</dbReference>
<dbReference type="GO" id="GO:0005730">
    <property type="term" value="C:nucleolus"/>
    <property type="evidence" value="ECO:0007669"/>
    <property type="project" value="TreeGrafter"/>
</dbReference>
<protein>
    <submittedName>
        <fullName evidence="3">Apoptosis-antagonizing transcription factor C-terminal domain-containing protein</fullName>
    </submittedName>
</protein>
<dbReference type="InterPro" id="IPR012617">
    <property type="entry name" value="AATF_C"/>
</dbReference>
<proteinExistence type="predicted"/>
<organism evidence="2 3">
    <name type="scientific">Acrobeloides nanus</name>
    <dbReference type="NCBI Taxonomy" id="290746"/>
    <lineage>
        <taxon>Eukaryota</taxon>
        <taxon>Metazoa</taxon>
        <taxon>Ecdysozoa</taxon>
        <taxon>Nematoda</taxon>
        <taxon>Chromadorea</taxon>
        <taxon>Rhabditida</taxon>
        <taxon>Tylenchina</taxon>
        <taxon>Cephalobomorpha</taxon>
        <taxon>Cephaloboidea</taxon>
        <taxon>Cephalobidae</taxon>
        <taxon>Acrobeloides</taxon>
    </lineage>
</organism>
<dbReference type="AlphaFoldDB" id="A0A914D8J9"/>
<dbReference type="Pfam" id="PF08164">
    <property type="entry name" value="TRAUB"/>
    <property type="match status" value="1"/>
</dbReference>
<accession>A0A914D8J9</accession>
<dbReference type="InterPro" id="IPR039223">
    <property type="entry name" value="AATF/Bfr2"/>
</dbReference>
<keyword evidence="2" id="KW-1185">Reference proteome</keyword>
<evidence type="ECO:0000313" key="2">
    <source>
        <dbReference type="Proteomes" id="UP000887540"/>
    </source>
</evidence>
<evidence type="ECO:0000313" key="3">
    <source>
        <dbReference type="WBParaSite" id="ACRNAN_scaffold19836.g26046.t1"/>
    </source>
</evidence>
<evidence type="ECO:0000259" key="1">
    <source>
        <dbReference type="Pfam" id="PF08164"/>
    </source>
</evidence>
<dbReference type="PANTHER" id="PTHR15565:SF0">
    <property type="entry name" value="PROTEIN AATF"/>
    <property type="match status" value="1"/>
</dbReference>